<accession>A0A3A1NYK1</accession>
<dbReference type="RefSeq" id="WP_119595044.1">
    <property type="nucleotide sequence ID" value="NZ_QXFM01000146.1"/>
</dbReference>
<dbReference type="AlphaFoldDB" id="A0A3A1NYK1"/>
<keyword evidence="1" id="KW-0472">Membrane</keyword>
<feature type="transmembrane region" description="Helical" evidence="1">
    <location>
        <begin position="206"/>
        <end position="227"/>
    </location>
</feature>
<organism evidence="2 3">
    <name type="scientific">Aurantiacibacter xanthus</name>
    <dbReference type="NCBI Taxonomy" id="1784712"/>
    <lineage>
        <taxon>Bacteria</taxon>
        <taxon>Pseudomonadati</taxon>
        <taxon>Pseudomonadota</taxon>
        <taxon>Alphaproteobacteria</taxon>
        <taxon>Sphingomonadales</taxon>
        <taxon>Erythrobacteraceae</taxon>
        <taxon>Aurantiacibacter</taxon>
    </lineage>
</organism>
<sequence>MATPSLKLRLHVLGSKIHKWLAIFVGVQVLLWMGTGALMSFLDLEEVRSEHVVSREQEALPADAPLPAWGANDGTLAAVSTRSLDGDAVTEIRKVDGSVSLHDPVTGRKLPPISAATARSIALRAWTGPRTTIEGARLVHEPVGTEFRGPFPAWQVAYADEASTRLYIDASSGTLGAARSDTWRLFDFIWGLHIMDWTERDRINSWWLLLFGIGGTIIALSGFVLLANRMPRLRRRAKKSKLA</sequence>
<gene>
    <name evidence="2" type="ORF">D2V17_20860</name>
</gene>
<proteinExistence type="predicted"/>
<evidence type="ECO:0000256" key="1">
    <source>
        <dbReference type="SAM" id="Phobius"/>
    </source>
</evidence>
<keyword evidence="1" id="KW-0812">Transmembrane</keyword>
<dbReference type="InterPro" id="IPR005625">
    <property type="entry name" value="PepSY-ass_TM"/>
</dbReference>
<name>A0A3A1NYK1_9SPHN</name>
<dbReference type="Proteomes" id="UP000265366">
    <property type="component" value="Unassembled WGS sequence"/>
</dbReference>
<evidence type="ECO:0000313" key="2">
    <source>
        <dbReference type="EMBL" id="RIV79125.1"/>
    </source>
</evidence>
<dbReference type="PANTHER" id="PTHR34219">
    <property type="entry name" value="IRON-REGULATED INNER MEMBRANE PROTEIN-RELATED"/>
    <property type="match status" value="1"/>
</dbReference>
<keyword evidence="1" id="KW-1133">Transmembrane helix</keyword>
<dbReference type="PANTHER" id="PTHR34219:SF3">
    <property type="entry name" value="BLL7967 PROTEIN"/>
    <property type="match status" value="1"/>
</dbReference>
<feature type="transmembrane region" description="Helical" evidence="1">
    <location>
        <begin position="20"/>
        <end position="42"/>
    </location>
</feature>
<dbReference type="OrthoDB" id="9806195at2"/>
<keyword evidence="3" id="KW-1185">Reference proteome</keyword>
<dbReference type="Pfam" id="PF03929">
    <property type="entry name" value="PepSY_TM"/>
    <property type="match status" value="1"/>
</dbReference>
<protein>
    <recommendedName>
        <fullName evidence="4">PepSY domain-containing protein</fullName>
    </recommendedName>
</protein>
<comment type="caution">
    <text evidence="2">The sequence shown here is derived from an EMBL/GenBank/DDBJ whole genome shotgun (WGS) entry which is preliminary data.</text>
</comment>
<evidence type="ECO:0008006" key="4">
    <source>
        <dbReference type="Google" id="ProtNLM"/>
    </source>
</evidence>
<reference evidence="2 3" key="1">
    <citation type="submission" date="2018-08" db="EMBL/GenBank/DDBJ databases">
        <title>Erythrobacter zhengii sp.nov., a bacterium isolated from deep-sea sediment.</title>
        <authorList>
            <person name="Fang C."/>
            <person name="Wu Y.-H."/>
            <person name="Sun C."/>
            <person name="Wang H."/>
            <person name="Cheng H."/>
            <person name="Meng F.-X."/>
            <person name="Wang C.-S."/>
            <person name="Xu X.-W."/>
        </authorList>
    </citation>
    <scope>NUCLEOTIDE SEQUENCE [LARGE SCALE GENOMIC DNA]</scope>
    <source>
        <strain evidence="2 3">CCTCC AB 2015396</strain>
    </source>
</reference>
<evidence type="ECO:0000313" key="3">
    <source>
        <dbReference type="Proteomes" id="UP000265366"/>
    </source>
</evidence>
<dbReference type="EMBL" id="QXFM01000146">
    <property type="protein sequence ID" value="RIV79125.1"/>
    <property type="molecule type" value="Genomic_DNA"/>
</dbReference>